<dbReference type="InterPro" id="IPR054015">
    <property type="entry name" value="ExsA-like_N"/>
</dbReference>
<dbReference type="EMBL" id="CP048222">
    <property type="protein sequence ID" value="QHT66363.1"/>
    <property type="molecule type" value="Genomic_DNA"/>
</dbReference>
<dbReference type="AlphaFoldDB" id="A0A6C0GF24"/>
<dbReference type="GO" id="GO:0043565">
    <property type="term" value="F:sequence-specific DNA binding"/>
    <property type="evidence" value="ECO:0007669"/>
    <property type="project" value="InterPro"/>
</dbReference>
<evidence type="ECO:0000313" key="6">
    <source>
        <dbReference type="Proteomes" id="UP000480178"/>
    </source>
</evidence>
<dbReference type="InterPro" id="IPR018060">
    <property type="entry name" value="HTH_AraC"/>
</dbReference>
<name>A0A6C0GF24_9BACT</name>
<evidence type="ECO:0000256" key="2">
    <source>
        <dbReference type="ARBA" id="ARBA00023125"/>
    </source>
</evidence>
<dbReference type="KEGG" id="rhoz:GXP67_06670"/>
<keyword evidence="6" id="KW-1185">Reference proteome</keyword>
<evidence type="ECO:0000256" key="1">
    <source>
        <dbReference type="ARBA" id="ARBA00023015"/>
    </source>
</evidence>
<dbReference type="Pfam" id="PF22200">
    <property type="entry name" value="ExsA_N"/>
    <property type="match status" value="1"/>
</dbReference>
<gene>
    <name evidence="5" type="ORF">GXP67_06670</name>
</gene>
<keyword evidence="3" id="KW-0804">Transcription</keyword>
<evidence type="ECO:0000259" key="4">
    <source>
        <dbReference type="PROSITE" id="PS01124"/>
    </source>
</evidence>
<accession>A0A6C0GF24</accession>
<feature type="domain" description="HTH araC/xylS-type" evidence="4">
    <location>
        <begin position="189"/>
        <end position="287"/>
    </location>
</feature>
<dbReference type="GO" id="GO:0003700">
    <property type="term" value="F:DNA-binding transcription factor activity"/>
    <property type="evidence" value="ECO:0007669"/>
    <property type="project" value="InterPro"/>
</dbReference>
<keyword evidence="2" id="KW-0238">DNA-binding</keyword>
<dbReference type="SMART" id="SM00342">
    <property type="entry name" value="HTH_ARAC"/>
    <property type="match status" value="1"/>
</dbReference>
<proteinExistence type="predicted"/>
<evidence type="ECO:0000313" key="5">
    <source>
        <dbReference type="EMBL" id="QHT66363.1"/>
    </source>
</evidence>
<keyword evidence="1" id="KW-0805">Transcription regulation</keyword>
<protein>
    <submittedName>
        <fullName evidence="5">Helix-turn-helix transcriptional regulator</fullName>
    </submittedName>
</protein>
<dbReference type="PANTHER" id="PTHR43280">
    <property type="entry name" value="ARAC-FAMILY TRANSCRIPTIONAL REGULATOR"/>
    <property type="match status" value="1"/>
</dbReference>
<organism evidence="5 6">
    <name type="scientific">Rhodocytophaga rosea</name>
    <dbReference type="NCBI Taxonomy" id="2704465"/>
    <lineage>
        <taxon>Bacteria</taxon>
        <taxon>Pseudomonadati</taxon>
        <taxon>Bacteroidota</taxon>
        <taxon>Cytophagia</taxon>
        <taxon>Cytophagales</taxon>
        <taxon>Rhodocytophagaceae</taxon>
        <taxon>Rhodocytophaga</taxon>
    </lineage>
</organism>
<dbReference type="SUPFAM" id="SSF46689">
    <property type="entry name" value="Homeodomain-like"/>
    <property type="match status" value="2"/>
</dbReference>
<dbReference type="Pfam" id="PF12833">
    <property type="entry name" value="HTH_18"/>
    <property type="match status" value="1"/>
</dbReference>
<evidence type="ECO:0000256" key="3">
    <source>
        <dbReference type="ARBA" id="ARBA00023163"/>
    </source>
</evidence>
<reference evidence="5 6" key="1">
    <citation type="submission" date="2020-01" db="EMBL/GenBank/DDBJ databases">
        <authorList>
            <person name="Kim M.K."/>
        </authorList>
    </citation>
    <scope>NUCLEOTIDE SEQUENCE [LARGE SCALE GENOMIC DNA]</scope>
    <source>
        <strain evidence="5 6">172606-1</strain>
    </source>
</reference>
<dbReference type="Proteomes" id="UP000480178">
    <property type="component" value="Chromosome"/>
</dbReference>
<dbReference type="PANTHER" id="PTHR43280:SF2">
    <property type="entry name" value="HTH-TYPE TRANSCRIPTIONAL REGULATOR EXSA"/>
    <property type="match status" value="1"/>
</dbReference>
<dbReference type="RefSeq" id="WP_162442422.1">
    <property type="nucleotide sequence ID" value="NZ_CP048222.1"/>
</dbReference>
<sequence length="289" mass="33434">MNVINLPDDILSNKVELNSPIIIYPYSSKINRFREKSVLHQNAVSLVISGQKTIRFVEIAVNTNDQEIHFLSAGNSIASFDITKYQEFESILIFFNNKELTDFSVSNATLIDEIKRKYNPVPSRYISFEKDDFIRTYITSMHLIVARSRPLSLEMKRIKLWELLLYLLENRSQPFLSFLYRGNALQNEMTIRKVVESNITENLTLGEMAFLCNVSTSTFKRQFGKIYNASPTTWFLQQKMQIAAQLLTQHNEKPGEIWFKLGFETHTGFTKAFKKHFGISPKVYGTSLS</sequence>
<dbReference type="PROSITE" id="PS01124">
    <property type="entry name" value="HTH_ARAC_FAMILY_2"/>
    <property type="match status" value="1"/>
</dbReference>
<dbReference type="Gene3D" id="1.10.10.60">
    <property type="entry name" value="Homeodomain-like"/>
    <property type="match status" value="2"/>
</dbReference>
<dbReference type="InterPro" id="IPR009057">
    <property type="entry name" value="Homeodomain-like_sf"/>
</dbReference>